<feature type="compositionally biased region" description="Basic residues" evidence="1">
    <location>
        <begin position="137"/>
        <end position="146"/>
    </location>
</feature>
<proteinExistence type="predicted"/>
<dbReference type="InterPro" id="IPR042099">
    <property type="entry name" value="ANL_N_sf"/>
</dbReference>
<name>A0ABP8RCT2_9PSEU</name>
<organism evidence="3 4">
    <name type="scientific">Pseudonocardia xishanensis</name>
    <dbReference type="NCBI Taxonomy" id="630995"/>
    <lineage>
        <taxon>Bacteria</taxon>
        <taxon>Bacillati</taxon>
        <taxon>Actinomycetota</taxon>
        <taxon>Actinomycetes</taxon>
        <taxon>Pseudonocardiales</taxon>
        <taxon>Pseudonocardiaceae</taxon>
        <taxon>Pseudonocardia</taxon>
    </lineage>
</organism>
<dbReference type="RefSeq" id="WP_345411508.1">
    <property type="nucleotide sequence ID" value="NZ_BAABGT010000003.1"/>
</dbReference>
<evidence type="ECO:0000259" key="2">
    <source>
        <dbReference type="Pfam" id="PF00501"/>
    </source>
</evidence>
<dbReference type="Proteomes" id="UP001501598">
    <property type="component" value="Unassembled WGS sequence"/>
</dbReference>
<dbReference type="EMBL" id="BAABGT010000003">
    <property type="protein sequence ID" value="GAA4535402.1"/>
    <property type="molecule type" value="Genomic_DNA"/>
</dbReference>
<dbReference type="Gene3D" id="3.40.50.12780">
    <property type="entry name" value="N-terminal domain of ligase-like"/>
    <property type="match status" value="1"/>
</dbReference>
<dbReference type="PANTHER" id="PTHR45527">
    <property type="entry name" value="NONRIBOSOMAL PEPTIDE SYNTHETASE"/>
    <property type="match status" value="1"/>
</dbReference>
<sequence length="146" mass="15969">MLVDESRDQTVRRRPGERLHHVFEDLALRRPTATAVVVGDTEISFAELDRRANRLARRLRAAGAGPGDRVALLADDAVAGYAAVRAALKVQPPTSRSTRASRPTGSATSARTPGPASPSPRRTWRPRCPGRSSRSIPRTRRATRTR</sequence>
<evidence type="ECO:0000313" key="3">
    <source>
        <dbReference type="EMBL" id="GAA4535402.1"/>
    </source>
</evidence>
<gene>
    <name evidence="3" type="ORF">GCM10023175_00880</name>
</gene>
<feature type="compositionally biased region" description="Polar residues" evidence="1">
    <location>
        <begin position="92"/>
        <end position="111"/>
    </location>
</feature>
<dbReference type="PANTHER" id="PTHR45527:SF1">
    <property type="entry name" value="FATTY ACID SYNTHASE"/>
    <property type="match status" value="1"/>
</dbReference>
<dbReference type="Pfam" id="PF00501">
    <property type="entry name" value="AMP-binding"/>
    <property type="match status" value="1"/>
</dbReference>
<dbReference type="InterPro" id="IPR000873">
    <property type="entry name" value="AMP-dep_synth/lig_dom"/>
</dbReference>
<evidence type="ECO:0000313" key="4">
    <source>
        <dbReference type="Proteomes" id="UP001501598"/>
    </source>
</evidence>
<reference evidence="4" key="1">
    <citation type="journal article" date="2019" name="Int. J. Syst. Evol. Microbiol.">
        <title>The Global Catalogue of Microorganisms (GCM) 10K type strain sequencing project: providing services to taxonomists for standard genome sequencing and annotation.</title>
        <authorList>
            <consortium name="The Broad Institute Genomics Platform"/>
            <consortium name="The Broad Institute Genome Sequencing Center for Infectious Disease"/>
            <person name="Wu L."/>
            <person name="Ma J."/>
        </authorList>
    </citation>
    <scope>NUCLEOTIDE SEQUENCE [LARGE SCALE GENOMIC DNA]</scope>
    <source>
        <strain evidence="4">JCM 17906</strain>
    </source>
</reference>
<feature type="region of interest" description="Disordered" evidence="1">
    <location>
        <begin position="88"/>
        <end position="146"/>
    </location>
</feature>
<evidence type="ECO:0000256" key="1">
    <source>
        <dbReference type="SAM" id="MobiDB-lite"/>
    </source>
</evidence>
<keyword evidence="4" id="KW-1185">Reference proteome</keyword>
<comment type="caution">
    <text evidence="3">The sequence shown here is derived from an EMBL/GenBank/DDBJ whole genome shotgun (WGS) entry which is preliminary data.</text>
</comment>
<accession>A0ABP8RCT2</accession>
<feature type="domain" description="AMP-dependent synthetase/ligase" evidence="2">
    <location>
        <begin position="23"/>
        <end position="90"/>
    </location>
</feature>
<protein>
    <recommendedName>
        <fullName evidence="2">AMP-dependent synthetase/ligase domain-containing protein</fullName>
    </recommendedName>
</protein>
<dbReference type="SUPFAM" id="SSF56801">
    <property type="entry name" value="Acetyl-CoA synthetase-like"/>
    <property type="match status" value="1"/>
</dbReference>